<evidence type="ECO:0000259" key="9">
    <source>
        <dbReference type="Pfam" id="PF02744"/>
    </source>
</evidence>
<dbReference type="UniPathway" id="UPA00214"/>
<dbReference type="PANTHER" id="PTHR42763:SF1">
    <property type="entry name" value="UDP-GLUCOSE--HEXOSE-1-PHOSPHATE URIDYLYLTRANSFERASE"/>
    <property type="match status" value="1"/>
</dbReference>
<comment type="similarity">
    <text evidence="2">Belongs to the galactose-1-phosphate uridylyltransferase type 1 family.</text>
</comment>
<keyword evidence="3" id="KW-0808">Transferase</keyword>
<dbReference type="PIRSF" id="PIRSF000808">
    <property type="entry name" value="GalT"/>
    <property type="match status" value="1"/>
</dbReference>
<feature type="domain" description="Galactose-1-phosphate uridyl transferase N-terminal" evidence="8">
    <location>
        <begin position="4"/>
        <end position="175"/>
    </location>
</feature>
<feature type="domain" description="Galactose-1-phosphate uridyl transferase C-terminal" evidence="9">
    <location>
        <begin position="188"/>
        <end position="297"/>
    </location>
</feature>
<dbReference type="Pfam" id="PF02744">
    <property type="entry name" value="GalP_UDP_tr_C"/>
    <property type="match status" value="1"/>
</dbReference>
<dbReference type="InterPro" id="IPR053177">
    <property type="entry name" value="ADP-glucose_phosphorylase"/>
</dbReference>
<comment type="cofactor">
    <cofactor evidence="1">
        <name>Zn(2+)</name>
        <dbReference type="ChEBI" id="CHEBI:29105"/>
    </cofactor>
</comment>
<dbReference type="InterPro" id="IPR001937">
    <property type="entry name" value="GalP_UDPtransf1"/>
</dbReference>
<evidence type="ECO:0000256" key="2">
    <source>
        <dbReference type="ARBA" id="ARBA00010951"/>
    </source>
</evidence>
<comment type="caution">
    <text evidence="10">The sequence shown here is derived from an EMBL/GenBank/DDBJ whole genome shotgun (WGS) entry which is preliminary data.</text>
</comment>
<dbReference type="InterPro" id="IPR036265">
    <property type="entry name" value="HIT-like_sf"/>
</dbReference>
<proteinExistence type="inferred from homology"/>
<keyword evidence="5" id="KW-0479">Metal-binding</keyword>
<dbReference type="GO" id="GO:0008270">
    <property type="term" value="F:zinc ion binding"/>
    <property type="evidence" value="ECO:0007669"/>
    <property type="project" value="InterPro"/>
</dbReference>
<keyword evidence="4" id="KW-0548">Nucleotidyltransferase</keyword>
<name>A0A0F9LEB8_9ZZZZ</name>
<evidence type="ECO:0000256" key="5">
    <source>
        <dbReference type="ARBA" id="ARBA00022723"/>
    </source>
</evidence>
<reference evidence="10" key="1">
    <citation type="journal article" date="2015" name="Nature">
        <title>Complex archaea that bridge the gap between prokaryotes and eukaryotes.</title>
        <authorList>
            <person name="Spang A."/>
            <person name="Saw J.H."/>
            <person name="Jorgensen S.L."/>
            <person name="Zaremba-Niedzwiedzka K."/>
            <person name="Martijn J."/>
            <person name="Lind A.E."/>
            <person name="van Eijk R."/>
            <person name="Schleper C."/>
            <person name="Guy L."/>
            <person name="Ettema T.J."/>
        </authorList>
    </citation>
    <scope>NUCLEOTIDE SEQUENCE</scope>
</reference>
<evidence type="ECO:0000256" key="4">
    <source>
        <dbReference type="ARBA" id="ARBA00022695"/>
    </source>
</evidence>
<evidence type="ECO:0000313" key="10">
    <source>
        <dbReference type="EMBL" id="KKM25820.1"/>
    </source>
</evidence>
<evidence type="ECO:0000256" key="7">
    <source>
        <dbReference type="ARBA" id="ARBA00023277"/>
    </source>
</evidence>
<keyword evidence="6" id="KW-0862">Zinc</keyword>
<dbReference type="InterPro" id="IPR005849">
    <property type="entry name" value="GalP_Utransf_N"/>
</dbReference>
<evidence type="ECO:0000256" key="3">
    <source>
        <dbReference type="ARBA" id="ARBA00022679"/>
    </source>
</evidence>
<dbReference type="GO" id="GO:0006012">
    <property type="term" value="P:galactose metabolic process"/>
    <property type="evidence" value="ECO:0007669"/>
    <property type="project" value="UniProtKB-UniPathway"/>
</dbReference>
<dbReference type="NCBIfam" id="TIGR00209">
    <property type="entry name" value="galT_1"/>
    <property type="match status" value="1"/>
</dbReference>
<accession>A0A0F9LEB8</accession>
<organism evidence="10">
    <name type="scientific">marine sediment metagenome</name>
    <dbReference type="NCBI Taxonomy" id="412755"/>
    <lineage>
        <taxon>unclassified sequences</taxon>
        <taxon>metagenomes</taxon>
        <taxon>ecological metagenomes</taxon>
    </lineage>
</organism>
<dbReference type="SUPFAM" id="SSF54197">
    <property type="entry name" value="HIT-like"/>
    <property type="match status" value="2"/>
</dbReference>
<protein>
    <submittedName>
        <fullName evidence="10">Uncharacterized protein</fullName>
    </submittedName>
</protein>
<evidence type="ECO:0000256" key="6">
    <source>
        <dbReference type="ARBA" id="ARBA00022833"/>
    </source>
</evidence>
<gene>
    <name evidence="10" type="ORF">LCGC14_1591130</name>
</gene>
<dbReference type="Pfam" id="PF01087">
    <property type="entry name" value="GalP_UDP_transf"/>
    <property type="match status" value="1"/>
</dbReference>
<evidence type="ECO:0000259" key="8">
    <source>
        <dbReference type="Pfam" id="PF01087"/>
    </source>
</evidence>
<evidence type="ECO:0000256" key="1">
    <source>
        <dbReference type="ARBA" id="ARBA00001947"/>
    </source>
</evidence>
<keyword evidence="7" id="KW-0119">Carbohydrate metabolism</keyword>
<dbReference type="PANTHER" id="PTHR42763">
    <property type="entry name" value="ADP-GLUCOSE PHOSPHORYLASE"/>
    <property type="match status" value="1"/>
</dbReference>
<dbReference type="EMBL" id="LAZR01012634">
    <property type="protein sequence ID" value="KKM25820.1"/>
    <property type="molecule type" value="Genomic_DNA"/>
</dbReference>
<dbReference type="Gene3D" id="3.30.428.10">
    <property type="entry name" value="HIT-like"/>
    <property type="match status" value="2"/>
</dbReference>
<dbReference type="GO" id="GO:0008108">
    <property type="term" value="F:UDP-glucose:hexose-1-phosphate uridylyltransferase activity"/>
    <property type="evidence" value="ECO:0007669"/>
    <property type="project" value="InterPro"/>
</dbReference>
<sequence length="333" mass="38189">MPELRKEPVSGRWVIIASERSARPTDFKSTPQPIKSNFCPFCEGNEAKTPPEIMAYREKETKANTRGWRVRVVPNKFPALQIEGEQNKRGEGIYDMMNGIGAHEVIIESPKHVLSLTALDNGSVEEVLWCYRDRLIDLKKDKRFVYGLLFKNVGVAAGASLEHSHSQLIVTPIVPQQVINEMAGAETFYKYRGRCLFCDMIQQEIATDSRIVILAENFVAFTPFASRFPFETWILPRTHDSHFENLQKLEIEELANVLKNTLIRLESALEFPPYNYIIHTTPFHISESEYYHWHIEIIPRVINIAGFEWGTGFYINPMPPEKAAKFLRNTGCA</sequence>
<dbReference type="AlphaFoldDB" id="A0A0F9LEB8"/>
<dbReference type="InterPro" id="IPR005850">
    <property type="entry name" value="GalP_Utransf_C"/>
</dbReference>